<dbReference type="AlphaFoldDB" id="A0A164MW93"/>
<gene>
    <name evidence="2" type="ORF">SISNIDRAFT_420034</name>
</gene>
<dbReference type="PANTHER" id="PTHR38046">
    <property type="entry name" value="CRYPTIC LOCI REGULATOR 2"/>
    <property type="match status" value="1"/>
</dbReference>
<dbReference type="Proteomes" id="UP000076722">
    <property type="component" value="Unassembled WGS sequence"/>
</dbReference>
<dbReference type="GO" id="GO:0033553">
    <property type="term" value="C:rDNA heterochromatin"/>
    <property type="evidence" value="ECO:0007669"/>
    <property type="project" value="TreeGrafter"/>
</dbReference>
<name>A0A164MW93_9AGAM</name>
<evidence type="ECO:0000313" key="3">
    <source>
        <dbReference type="Proteomes" id="UP000076722"/>
    </source>
</evidence>
<proteinExistence type="predicted"/>
<dbReference type="PANTHER" id="PTHR38046:SF1">
    <property type="entry name" value="CRYPTIC LOCI REGULATOR 2"/>
    <property type="match status" value="1"/>
</dbReference>
<keyword evidence="3" id="KW-1185">Reference proteome</keyword>
<dbReference type="GO" id="GO:0031934">
    <property type="term" value="C:mating-type region heterochromatin"/>
    <property type="evidence" value="ECO:0007669"/>
    <property type="project" value="TreeGrafter"/>
</dbReference>
<evidence type="ECO:0000259" key="1">
    <source>
        <dbReference type="Pfam" id="PF16761"/>
    </source>
</evidence>
<evidence type="ECO:0000313" key="2">
    <source>
        <dbReference type="EMBL" id="KZS87099.1"/>
    </source>
</evidence>
<dbReference type="EMBL" id="KV419456">
    <property type="protein sequence ID" value="KZS87099.1"/>
    <property type="molecule type" value="Genomic_DNA"/>
</dbReference>
<feature type="non-terminal residue" evidence="2">
    <location>
        <position position="1"/>
    </location>
</feature>
<dbReference type="OrthoDB" id="2421327at2759"/>
<dbReference type="Pfam" id="PF16761">
    <property type="entry name" value="Clr2_transil"/>
    <property type="match status" value="1"/>
</dbReference>
<dbReference type="STRING" id="1314777.A0A164MW93"/>
<dbReference type="GO" id="GO:0030466">
    <property type="term" value="P:silent mating-type cassette heterochromatin formation"/>
    <property type="evidence" value="ECO:0007669"/>
    <property type="project" value="TreeGrafter"/>
</dbReference>
<dbReference type="InterPro" id="IPR031915">
    <property type="entry name" value="Clr2_N"/>
</dbReference>
<protein>
    <recommendedName>
        <fullName evidence="1">Cryptic loci regulator 2 N-terminal domain-containing protein</fullName>
    </recommendedName>
</protein>
<organism evidence="2 3">
    <name type="scientific">Sistotremastrum niveocremeum HHB9708</name>
    <dbReference type="NCBI Taxonomy" id="1314777"/>
    <lineage>
        <taxon>Eukaryota</taxon>
        <taxon>Fungi</taxon>
        <taxon>Dikarya</taxon>
        <taxon>Basidiomycota</taxon>
        <taxon>Agaricomycotina</taxon>
        <taxon>Agaricomycetes</taxon>
        <taxon>Sistotremastrales</taxon>
        <taxon>Sistotremastraceae</taxon>
        <taxon>Sertulicium</taxon>
        <taxon>Sertulicium niveocremeum</taxon>
    </lineage>
</organism>
<sequence length="138" mass="16700">DDRGEIDYMAKITVEKPRSLYWRKKIGAFLTHYLKSMDLSREDRNPLAYHLAHFPSNYRLYEHRTGNPHDPTIHTYLYGSRNGYRFRSPEEFYPHAAWLMITSAKLSVFEEVRQSIQYECECRYCEKKRIKRVRMQSL</sequence>
<dbReference type="InterPro" id="IPR038986">
    <property type="entry name" value="Clr2"/>
</dbReference>
<reference evidence="2 3" key="1">
    <citation type="journal article" date="2016" name="Mol. Biol. Evol.">
        <title>Comparative Genomics of Early-Diverging Mushroom-Forming Fungi Provides Insights into the Origins of Lignocellulose Decay Capabilities.</title>
        <authorList>
            <person name="Nagy L.G."/>
            <person name="Riley R."/>
            <person name="Tritt A."/>
            <person name="Adam C."/>
            <person name="Daum C."/>
            <person name="Floudas D."/>
            <person name="Sun H."/>
            <person name="Yadav J.S."/>
            <person name="Pangilinan J."/>
            <person name="Larsson K.H."/>
            <person name="Matsuura K."/>
            <person name="Barry K."/>
            <person name="Labutti K."/>
            <person name="Kuo R."/>
            <person name="Ohm R.A."/>
            <person name="Bhattacharya S.S."/>
            <person name="Shirouzu T."/>
            <person name="Yoshinaga Y."/>
            <person name="Martin F.M."/>
            <person name="Grigoriev I.V."/>
            <person name="Hibbett D.S."/>
        </authorList>
    </citation>
    <scope>NUCLEOTIDE SEQUENCE [LARGE SCALE GENOMIC DNA]</scope>
    <source>
        <strain evidence="2 3">HHB9708</strain>
    </source>
</reference>
<accession>A0A164MW93</accession>
<feature type="domain" description="Cryptic loci regulator 2 N-terminal" evidence="1">
    <location>
        <begin position="49"/>
        <end position="125"/>
    </location>
</feature>
<dbReference type="GO" id="GO:0070824">
    <property type="term" value="C:SHREC complex"/>
    <property type="evidence" value="ECO:0007669"/>
    <property type="project" value="InterPro"/>
</dbReference>